<evidence type="ECO:0000313" key="3">
    <source>
        <dbReference type="Proteomes" id="UP000309138"/>
    </source>
</evidence>
<organism evidence="2 3">
    <name type="scientific">Sphingomonas baiyangensis</name>
    <dbReference type="NCBI Taxonomy" id="2572576"/>
    <lineage>
        <taxon>Bacteria</taxon>
        <taxon>Pseudomonadati</taxon>
        <taxon>Pseudomonadota</taxon>
        <taxon>Alphaproteobacteria</taxon>
        <taxon>Sphingomonadales</taxon>
        <taxon>Sphingomonadaceae</taxon>
        <taxon>Sphingomonas</taxon>
    </lineage>
</organism>
<dbReference type="InterPro" id="IPR036388">
    <property type="entry name" value="WH-like_DNA-bd_sf"/>
</dbReference>
<dbReference type="EMBL" id="SWKR01000002">
    <property type="protein sequence ID" value="TKD50157.1"/>
    <property type="molecule type" value="Genomic_DNA"/>
</dbReference>
<accession>A0A4U1L0B5</accession>
<comment type="caution">
    <text evidence="2">The sequence shown here is derived from an EMBL/GenBank/DDBJ whole genome shotgun (WGS) entry which is preliminary data.</text>
</comment>
<dbReference type="SUPFAM" id="SSF46955">
    <property type="entry name" value="Putative DNA-binding domain"/>
    <property type="match status" value="1"/>
</dbReference>
<dbReference type="Gene3D" id="1.10.10.10">
    <property type="entry name" value="Winged helix-like DNA-binding domain superfamily/Winged helix DNA-binding domain"/>
    <property type="match status" value="1"/>
</dbReference>
<dbReference type="GO" id="GO:0003677">
    <property type="term" value="F:DNA binding"/>
    <property type="evidence" value="ECO:0007669"/>
    <property type="project" value="InterPro"/>
</dbReference>
<feature type="domain" description="Helix-turn-helix" evidence="1">
    <location>
        <begin position="4"/>
        <end position="53"/>
    </location>
</feature>
<dbReference type="RefSeq" id="WP_136942099.1">
    <property type="nucleotide sequence ID" value="NZ_SWKR01000002.1"/>
</dbReference>
<dbReference type="NCBIfam" id="TIGR01764">
    <property type="entry name" value="excise"/>
    <property type="match status" value="1"/>
</dbReference>
<dbReference type="OrthoDB" id="9806994at2"/>
<evidence type="ECO:0000313" key="2">
    <source>
        <dbReference type="EMBL" id="TKD50157.1"/>
    </source>
</evidence>
<dbReference type="AlphaFoldDB" id="A0A4U1L0B5"/>
<dbReference type="InterPro" id="IPR009061">
    <property type="entry name" value="DNA-bd_dom_put_sf"/>
</dbReference>
<protein>
    <submittedName>
        <fullName evidence="2">Helix-turn-helix domain-containing protein</fullName>
    </submittedName>
</protein>
<dbReference type="InterPro" id="IPR010093">
    <property type="entry name" value="SinI_DNA-bd"/>
</dbReference>
<keyword evidence="3" id="KW-1185">Reference proteome</keyword>
<dbReference type="Proteomes" id="UP000309138">
    <property type="component" value="Unassembled WGS sequence"/>
</dbReference>
<dbReference type="InterPro" id="IPR041657">
    <property type="entry name" value="HTH_17"/>
</dbReference>
<gene>
    <name evidence="2" type="ORF">FBR43_04845</name>
</gene>
<dbReference type="Pfam" id="PF12728">
    <property type="entry name" value="HTH_17"/>
    <property type="match status" value="1"/>
</dbReference>
<sequence>MGAMRVAQAAGYLGLSVNTLNKWRTQGRGPSFVKLGRAICYRNADLDAWLDQHAHSSTSAYDSG</sequence>
<evidence type="ECO:0000259" key="1">
    <source>
        <dbReference type="Pfam" id="PF12728"/>
    </source>
</evidence>
<proteinExistence type="predicted"/>
<reference evidence="2 3" key="1">
    <citation type="submission" date="2019-04" db="EMBL/GenBank/DDBJ databases">
        <authorList>
            <person name="Yang Y."/>
            <person name="Wei D."/>
        </authorList>
    </citation>
    <scope>NUCLEOTIDE SEQUENCE [LARGE SCALE GENOMIC DNA]</scope>
    <source>
        <strain evidence="2 3">L-1-4w-11</strain>
    </source>
</reference>
<name>A0A4U1L0B5_9SPHN</name>